<protein>
    <submittedName>
        <fullName evidence="5">AraC family transcriptional regulator</fullName>
    </submittedName>
</protein>
<dbReference type="InterPro" id="IPR010499">
    <property type="entry name" value="AraC_E-bd"/>
</dbReference>
<dbReference type="AlphaFoldDB" id="A0A941I0X1"/>
<evidence type="ECO:0000313" key="6">
    <source>
        <dbReference type="Proteomes" id="UP000680158"/>
    </source>
</evidence>
<dbReference type="PANTHER" id="PTHR47504">
    <property type="entry name" value="RIGHT ORIGIN-BINDING PROTEIN"/>
    <property type="match status" value="1"/>
</dbReference>
<dbReference type="GO" id="GO:0043565">
    <property type="term" value="F:sequence-specific DNA binding"/>
    <property type="evidence" value="ECO:0007669"/>
    <property type="project" value="InterPro"/>
</dbReference>
<dbReference type="Gene3D" id="1.10.10.60">
    <property type="entry name" value="Homeodomain-like"/>
    <property type="match status" value="2"/>
</dbReference>
<dbReference type="Gene3D" id="3.20.80.10">
    <property type="entry name" value="Regulatory factor, effector binding domain"/>
    <property type="match status" value="1"/>
</dbReference>
<dbReference type="SMART" id="SM00871">
    <property type="entry name" value="AraC_E_bind"/>
    <property type="match status" value="1"/>
</dbReference>
<dbReference type="SMART" id="SM00342">
    <property type="entry name" value="HTH_ARAC"/>
    <property type="match status" value="1"/>
</dbReference>
<dbReference type="SUPFAM" id="SSF46689">
    <property type="entry name" value="Homeodomain-like"/>
    <property type="match status" value="2"/>
</dbReference>
<keyword evidence="1" id="KW-0805">Transcription regulation</keyword>
<gene>
    <name evidence="5" type="ORF">KDM92_04090</name>
</gene>
<dbReference type="PANTHER" id="PTHR47504:SF5">
    <property type="entry name" value="RIGHT ORIGIN-BINDING PROTEIN"/>
    <property type="match status" value="1"/>
</dbReference>
<evidence type="ECO:0000256" key="3">
    <source>
        <dbReference type="ARBA" id="ARBA00023163"/>
    </source>
</evidence>
<keyword evidence="6" id="KW-1185">Reference proteome</keyword>
<dbReference type="InterPro" id="IPR029441">
    <property type="entry name" value="Cass2"/>
</dbReference>
<dbReference type="EMBL" id="JAGSPM010000002">
    <property type="protein sequence ID" value="MBR7745748.1"/>
    <property type="molecule type" value="Genomic_DNA"/>
</dbReference>
<proteinExistence type="predicted"/>
<dbReference type="Pfam" id="PF12833">
    <property type="entry name" value="HTH_18"/>
    <property type="match status" value="1"/>
</dbReference>
<dbReference type="SUPFAM" id="SSF55136">
    <property type="entry name" value="Probable bacterial effector-binding domain"/>
    <property type="match status" value="1"/>
</dbReference>
<dbReference type="PROSITE" id="PS00041">
    <property type="entry name" value="HTH_ARAC_FAMILY_1"/>
    <property type="match status" value="1"/>
</dbReference>
<reference evidence="5 6" key="1">
    <citation type="submission" date="2021-04" db="EMBL/GenBank/DDBJ databases">
        <title>novel species isolated from subtropical streams in China.</title>
        <authorList>
            <person name="Lu H."/>
        </authorList>
    </citation>
    <scope>NUCLEOTIDE SEQUENCE [LARGE SCALE GENOMIC DNA]</scope>
    <source>
        <strain evidence="5 6">BYS107W</strain>
    </source>
</reference>
<dbReference type="InterPro" id="IPR020449">
    <property type="entry name" value="Tscrpt_reg_AraC-type_HTH"/>
</dbReference>
<dbReference type="InterPro" id="IPR018060">
    <property type="entry name" value="HTH_AraC"/>
</dbReference>
<dbReference type="InterPro" id="IPR011256">
    <property type="entry name" value="Reg_factor_effector_dom_sf"/>
</dbReference>
<dbReference type="PRINTS" id="PR00032">
    <property type="entry name" value="HTHARAC"/>
</dbReference>
<keyword evidence="2" id="KW-0238">DNA-binding</keyword>
<keyword evidence="3" id="KW-0804">Transcription</keyword>
<evidence type="ECO:0000259" key="4">
    <source>
        <dbReference type="PROSITE" id="PS01124"/>
    </source>
</evidence>
<dbReference type="Pfam" id="PF14526">
    <property type="entry name" value="Cass2"/>
    <property type="match status" value="1"/>
</dbReference>
<dbReference type="PROSITE" id="PS01124">
    <property type="entry name" value="HTH_ARAC_FAMILY_2"/>
    <property type="match status" value="1"/>
</dbReference>
<dbReference type="Proteomes" id="UP000680158">
    <property type="component" value="Unassembled WGS sequence"/>
</dbReference>
<dbReference type="GO" id="GO:0003700">
    <property type="term" value="F:DNA-binding transcription factor activity"/>
    <property type="evidence" value="ECO:0007669"/>
    <property type="project" value="InterPro"/>
</dbReference>
<comment type="caution">
    <text evidence="5">The sequence shown here is derived from an EMBL/GenBank/DDBJ whole genome shotgun (WGS) entry which is preliminary data.</text>
</comment>
<dbReference type="InterPro" id="IPR018062">
    <property type="entry name" value="HTH_AraC-typ_CS"/>
</dbReference>
<evidence type="ECO:0000256" key="1">
    <source>
        <dbReference type="ARBA" id="ARBA00023015"/>
    </source>
</evidence>
<dbReference type="InterPro" id="IPR050959">
    <property type="entry name" value="MarA-like"/>
</dbReference>
<name>A0A941I0X1_9BURK</name>
<feature type="domain" description="HTH araC/xylS-type" evidence="4">
    <location>
        <begin position="17"/>
        <end position="115"/>
    </location>
</feature>
<dbReference type="InterPro" id="IPR009057">
    <property type="entry name" value="Homeodomain-like_sf"/>
</dbReference>
<organism evidence="5 6">
    <name type="scientific">Undibacterium baiyunense</name>
    <dbReference type="NCBI Taxonomy" id="2828731"/>
    <lineage>
        <taxon>Bacteria</taxon>
        <taxon>Pseudomonadati</taxon>
        <taxon>Pseudomonadota</taxon>
        <taxon>Betaproteobacteria</taxon>
        <taxon>Burkholderiales</taxon>
        <taxon>Oxalobacteraceae</taxon>
        <taxon>Undibacterium</taxon>
    </lineage>
</organism>
<evidence type="ECO:0000313" key="5">
    <source>
        <dbReference type="EMBL" id="MBR7745748.1"/>
    </source>
</evidence>
<evidence type="ECO:0000256" key="2">
    <source>
        <dbReference type="ARBA" id="ARBA00023125"/>
    </source>
</evidence>
<accession>A0A941I0X1</accession>
<sequence>MNFLGGLSSMTWSQRMNLAIEYIENNLESALHVENIATVACCSKYHFHRMFFANFKVTCAEYVRSRKLSLAAIELMSTNKSVLDIALKYGYESPNAFARAFRKMHGINPSQARRSSTTLSTYDRVYFPLRNQIGENMNYKIITISDFQIFGKSKEFEFEEFLKSGSKFWKEYVNSENYRKLGDLHQGRPGSKTNAPMLSAYFPKENGNRNEFIDVLGIEAIDILETDGFEFHSVPSATYAEFFCTYKTSMQTNRYIYGDWFATTAYERDGNKPDIVSYFPIPFRPMSEMRVRWWVPVISKKK</sequence>